<dbReference type="PATRIC" id="fig|331679.3.peg.1174"/>
<feature type="domain" description="Tyr recombinase" evidence="5">
    <location>
        <begin position="173"/>
        <end position="375"/>
    </location>
</feature>
<organism evidence="6 7">
    <name type="scientific">Pediococcus stilesii</name>
    <dbReference type="NCBI Taxonomy" id="331679"/>
    <lineage>
        <taxon>Bacteria</taxon>
        <taxon>Bacillati</taxon>
        <taxon>Bacillota</taxon>
        <taxon>Bacilli</taxon>
        <taxon>Lactobacillales</taxon>
        <taxon>Lactobacillaceae</taxon>
        <taxon>Pediococcus</taxon>
    </lineage>
</organism>
<dbReference type="Gene3D" id="1.10.443.10">
    <property type="entry name" value="Intergrase catalytic core"/>
    <property type="match status" value="1"/>
</dbReference>
<dbReference type="Proteomes" id="UP000051859">
    <property type="component" value="Unassembled WGS sequence"/>
</dbReference>
<dbReference type="Gene3D" id="1.10.150.130">
    <property type="match status" value="1"/>
</dbReference>
<dbReference type="GO" id="GO:0003677">
    <property type="term" value="F:DNA binding"/>
    <property type="evidence" value="ECO:0007669"/>
    <property type="project" value="UniProtKB-KW"/>
</dbReference>
<gene>
    <name evidence="6" type="ORF">IV81_GL001155</name>
</gene>
<dbReference type="InterPro" id="IPR028259">
    <property type="entry name" value="AP2-like_int_N"/>
</dbReference>
<dbReference type="Pfam" id="PF14657">
    <property type="entry name" value="Arm-DNA-bind_4"/>
    <property type="match status" value="1"/>
</dbReference>
<proteinExistence type="inferred from homology"/>
<dbReference type="RefSeq" id="WP_057804370.1">
    <property type="nucleotide sequence ID" value="NZ_JQBX01000033.1"/>
</dbReference>
<dbReference type="PANTHER" id="PTHR30629:SF2">
    <property type="entry name" value="PROPHAGE INTEGRASE INTS-RELATED"/>
    <property type="match status" value="1"/>
</dbReference>
<evidence type="ECO:0000259" key="5">
    <source>
        <dbReference type="PROSITE" id="PS51898"/>
    </source>
</evidence>
<evidence type="ECO:0000256" key="4">
    <source>
        <dbReference type="ARBA" id="ARBA00023172"/>
    </source>
</evidence>
<dbReference type="STRING" id="331679.IV81_GL001155"/>
<accession>A0A0R2KSQ1</accession>
<dbReference type="InterPro" id="IPR002104">
    <property type="entry name" value="Integrase_catalytic"/>
</dbReference>
<dbReference type="InterPro" id="IPR010998">
    <property type="entry name" value="Integrase_recombinase_N"/>
</dbReference>
<dbReference type="AlphaFoldDB" id="A0A0R2KSQ1"/>
<dbReference type="CDD" id="cd01189">
    <property type="entry name" value="INT_ICEBs1_C_like"/>
    <property type="match status" value="1"/>
</dbReference>
<reference evidence="6 7" key="1">
    <citation type="journal article" date="2015" name="Genome Announc.">
        <title>Expanding the biotechnology potential of lactobacilli through comparative genomics of 213 strains and associated genera.</title>
        <authorList>
            <person name="Sun Z."/>
            <person name="Harris H.M."/>
            <person name="McCann A."/>
            <person name="Guo C."/>
            <person name="Argimon S."/>
            <person name="Zhang W."/>
            <person name="Yang X."/>
            <person name="Jeffery I.B."/>
            <person name="Cooney J.C."/>
            <person name="Kagawa T.F."/>
            <person name="Liu W."/>
            <person name="Song Y."/>
            <person name="Salvetti E."/>
            <person name="Wrobel A."/>
            <person name="Rasinkangas P."/>
            <person name="Parkhill J."/>
            <person name="Rea M.C."/>
            <person name="O'Sullivan O."/>
            <person name="Ritari J."/>
            <person name="Douillard F.P."/>
            <person name="Paul Ross R."/>
            <person name="Yang R."/>
            <person name="Briner A.E."/>
            <person name="Felis G.E."/>
            <person name="de Vos W.M."/>
            <person name="Barrangou R."/>
            <person name="Klaenhammer T.R."/>
            <person name="Caufield P.W."/>
            <person name="Cui Y."/>
            <person name="Zhang H."/>
            <person name="O'Toole P.W."/>
        </authorList>
    </citation>
    <scope>NUCLEOTIDE SEQUENCE [LARGE SCALE GENOMIC DNA]</scope>
    <source>
        <strain evidence="6 7">DSM 18001</strain>
    </source>
</reference>
<dbReference type="Pfam" id="PF14659">
    <property type="entry name" value="Phage_int_SAM_3"/>
    <property type="match status" value="1"/>
</dbReference>
<dbReference type="SUPFAM" id="SSF56349">
    <property type="entry name" value="DNA breaking-rejoining enzymes"/>
    <property type="match status" value="1"/>
</dbReference>
<evidence type="ECO:0000256" key="1">
    <source>
        <dbReference type="ARBA" id="ARBA00008857"/>
    </source>
</evidence>
<sequence length="383" mass="44960">MAKVQKYLDKDGNTKYMFQLYMGIDPQTGKKKRTRRRGFKTKKEATLALSRLTLELENKSSLPTENNILFSEVYSEWYEQYTNTVRESTWNRTAGMFNNHILPEFGNKRIRTITIAQCQKALNKWFKAVSRNYKRWYNYVIQVFDFALKRGYIERNVAKLVTMPKKAEQSGDKPLNFWSRDELQHFFNCVDAKQELEKFTLFRVLAFTGIRRGECLALTWNDIDFSNSTMRINKTLTQGKNGKQIIQAPKTAHGRRTIDLDPETLSFLKEWRKHQRQYYLMLGFNTLHEEQLIFANSKNKYKSLNTPAKWLSKIIKDHDLKPITIHGFRHTHASALFSAGASIKEVQTRLGHSDVQTTLNIYTHVTKEQNKEAVQKLANYLNF</sequence>
<evidence type="ECO:0000256" key="3">
    <source>
        <dbReference type="ARBA" id="ARBA00023125"/>
    </source>
</evidence>
<dbReference type="PANTHER" id="PTHR30629">
    <property type="entry name" value="PROPHAGE INTEGRASE"/>
    <property type="match status" value="1"/>
</dbReference>
<keyword evidence="4" id="KW-0233">DNA recombination</keyword>
<dbReference type="Pfam" id="PF00589">
    <property type="entry name" value="Phage_integrase"/>
    <property type="match status" value="1"/>
</dbReference>
<dbReference type="EMBL" id="JQBX01000033">
    <property type="protein sequence ID" value="KRN92510.1"/>
    <property type="molecule type" value="Genomic_DNA"/>
</dbReference>
<protein>
    <submittedName>
        <fullName evidence="6">Prophage lp3 protein 1, integrase</fullName>
    </submittedName>
</protein>
<comment type="caution">
    <text evidence="6">The sequence shown here is derived from an EMBL/GenBank/DDBJ whole genome shotgun (WGS) entry which is preliminary data.</text>
</comment>
<dbReference type="PROSITE" id="PS51898">
    <property type="entry name" value="TYR_RECOMBINASE"/>
    <property type="match status" value="1"/>
</dbReference>
<evidence type="ECO:0000256" key="2">
    <source>
        <dbReference type="ARBA" id="ARBA00022908"/>
    </source>
</evidence>
<keyword evidence="2" id="KW-0229">DNA integration</keyword>
<dbReference type="GO" id="GO:0006310">
    <property type="term" value="P:DNA recombination"/>
    <property type="evidence" value="ECO:0007669"/>
    <property type="project" value="UniProtKB-KW"/>
</dbReference>
<evidence type="ECO:0000313" key="7">
    <source>
        <dbReference type="Proteomes" id="UP000051859"/>
    </source>
</evidence>
<evidence type="ECO:0000313" key="6">
    <source>
        <dbReference type="EMBL" id="KRN92510.1"/>
    </source>
</evidence>
<dbReference type="InterPro" id="IPR013762">
    <property type="entry name" value="Integrase-like_cat_sf"/>
</dbReference>
<dbReference type="GO" id="GO:0015074">
    <property type="term" value="P:DNA integration"/>
    <property type="evidence" value="ECO:0007669"/>
    <property type="project" value="UniProtKB-KW"/>
</dbReference>
<keyword evidence="3" id="KW-0238">DNA-binding</keyword>
<comment type="similarity">
    <text evidence="1">Belongs to the 'phage' integrase family.</text>
</comment>
<dbReference type="InterPro" id="IPR004107">
    <property type="entry name" value="Integrase_SAM-like_N"/>
</dbReference>
<keyword evidence="7" id="KW-1185">Reference proteome</keyword>
<dbReference type="InterPro" id="IPR011010">
    <property type="entry name" value="DNA_brk_join_enz"/>
</dbReference>
<dbReference type="InterPro" id="IPR050808">
    <property type="entry name" value="Phage_Integrase"/>
</dbReference>
<name>A0A0R2KSQ1_9LACO</name>